<keyword evidence="5" id="KW-1185">Reference proteome</keyword>
<dbReference type="Proteomes" id="UP000664534">
    <property type="component" value="Unassembled WGS sequence"/>
</dbReference>
<sequence length="908" mass="102348">MFPKNDDKDEVSNGKEPKNTGELQPDDCEEFRGRLQAIVDGVDKKYSAVQEDLPKLPVYDPSFKKAETLCTNLVKEAQGLLMSSPYQDEETARLIELASESQTMQYPPARKIGLIGDSAAGKSTLVNALLDSPGLALEGATGRAATCVITEYKHAWAGQKTPYMAEIKFYGLDKIRTIIQNEFRAYYNYSIADIHSADQETQGELSEGRETAVETFKALFANRDEFCTEEAIEGFFETATSAKDQYILHTLHKWVEGLMREYGADEGVLCLNAHAVEELVNKIEPFSKTPTSMADDEGRRNPSLWPLVEIIRIGLQSKILKHGLVVADLPGLSDVNQTRKKTTNDYIRACEAALLVAPIARVETDSRVHKRLGTAHRMFGNKKALVVTKIDASSQIELRYLSIPTKRFQETRGLNRPMDLEPTQEAAKEYERLLSAGKSTTQERTRLVSLRNTAKGKSNETLTQHISKLSERQALVIMRNEKTGRTMRQKYKKITSDQLPLPFFAVSSSDYNAQTVGFSADDDFPLPVDTTGIPALRRHCHQFPAKSHLDALTHYREGILAELISSLYMWSSQYQVQRRSMLKKVVLRPLQVGRQRTFALQGLTKALQETGAIIGKCVNDINSLVESCILKKSEELQGSWIGHSTKAFKKWAKWHPQTFDAFCRHDGVWETGKQPFCDWNAEMLEPVVEDLTAAWGSLDEALTDCKEKCYSDLIVLLENIRTDLKEMDGVAAEPMVPFLASLTIKKARLRKQLEVFFDQVKSTSRNIKFNVDMIDHDSDCFLMQSMTPVYAKCKKISTKTGYRNLHTARCTVLEDAVSKGEQFGKINLGIRKSFETELEKLQPMLLASVEKIFQKVEQDFDSMFIVEEVPNPKRDALRQEVQRFVSHAKAQIDGPIEIEFAKATKDSA</sequence>
<feature type="domain" description="DUF7605" evidence="3">
    <location>
        <begin position="639"/>
        <end position="820"/>
    </location>
</feature>
<evidence type="ECO:0000259" key="3">
    <source>
        <dbReference type="Pfam" id="PF24564"/>
    </source>
</evidence>
<dbReference type="SUPFAM" id="SSF52540">
    <property type="entry name" value="P-loop containing nucleoside triphosphate hydrolases"/>
    <property type="match status" value="1"/>
</dbReference>
<reference evidence="4" key="1">
    <citation type="submission" date="2021-03" db="EMBL/GenBank/DDBJ databases">
        <authorList>
            <person name="Tagirdzhanova G."/>
        </authorList>
    </citation>
    <scope>NUCLEOTIDE SEQUENCE</scope>
</reference>
<dbReference type="AlphaFoldDB" id="A0A8H3IRI3"/>
<organism evidence="4 5">
    <name type="scientific">Imshaugia aleurites</name>
    <dbReference type="NCBI Taxonomy" id="172621"/>
    <lineage>
        <taxon>Eukaryota</taxon>
        <taxon>Fungi</taxon>
        <taxon>Dikarya</taxon>
        <taxon>Ascomycota</taxon>
        <taxon>Pezizomycotina</taxon>
        <taxon>Lecanoromycetes</taxon>
        <taxon>OSLEUM clade</taxon>
        <taxon>Lecanoromycetidae</taxon>
        <taxon>Lecanorales</taxon>
        <taxon>Lecanorineae</taxon>
        <taxon>Parmeliaceae</taxon>
        <taxon>Imshaugia</taxon>
    </lineage>
</organism>
<feature type="region of interest" description="Disordered" evidence="1">
    <location>
        <begin position="1"/>
        <end position="29"/>
    </location>
</feature>
<proteinExistence type="predicted"/>
<dbReference type="Gene3D" id="3.40.50.300">
    <property type="entry name" value="P-loop containing nucleotide triphosphate hydrolases"/>
    <property type="match status" value="1"/>
</dbReference>
<dbReference type="InterPro" id="IPR027417">
    <property type="entry name" value="P-loop_NTPase"/>
</dbReference>
<feature type="compositionally biased region" description="Basic and acidic residues" evidence="1">
    <location>
        <begin position="1"/>
        <end position="19"/>
    </location>
</feature>
<dbReference type="OrthoDB" id="5427350at2759"/>
<dbReference type="PANTHER" id="PTHR36681">
    <property type="entry name" value="NUCLEAR GTPASE, GERMINAL CENTER-ASSOCIATED, TANDEM DUPLICATE 3"/>
    <property type="match status" value="1"/>
</dbReference>
<dbReference type="EMBL" id="CAJPDT010000051">
    <property type="protein sequence ID" value="CAF9928868.1"/>
    <property type="molecule type" value="Genomic_DNA"/>
</dbReference>
<gene>
    <name evidence="4" type="ORF">IMSHALPRED_007767</name>
</gene>
<comment type="caution">
    <text evidence="4">The sequence shown here is derived from an EMBL/GenBank/DDBJ whole genome shotgun (WGS) entry which is preliminary data.</text>
</comment>
<name>A0A8H3IRI3_9LECA</name>
<dbReference type="InterPro" id="IPR056024">
    <property type="entry name" value="DUF7605"/>
</dbReference>
<feature type="domain" description="Dynamin N-terminal" evidence="2">
    <location>
        <begin position="112"/>
        <end position="369"/>
    </location>
</feature>
<dbReference type="InterPro" id="IPR045063">
    <property type="entry name" value="Dynamin_N"/>
</dbReference>
<protein>
    <submittedName>
        <fullName evidence="4">Uncharacterized protein</fullName>
    </submittedName>
</protein>
<accession>A0A8H3IRI3</accession>
<dbReference type="PANTHER" id="PTHR36681:SF3">
    <property type="entry name" value="NUCLEAR GTPASE, GERMINAL CENTER-ASSOCIATED, TANDEM DUPLICATE 3"/>
    <property type="match status" value="1"/>
</dbReference>
<dbReference type="Pfam" id="PF00350">
    <property type="entry name" value="Dynamin_N"/>
    <property type="match status" value="1"/>
</dbReference>
<evidence type="ECO:0000313" key="4">
    <source>
        <dbReference type="EMBL" id="CAF9928868.1"/>
    </source>
</evidence>
<evidence type="ECO:0000259" key="2">
    <source>
        <dbReference type="Pfam" id="PF00350"/>
    </source>
</evidence>
<evidence type="ECO:0000256" key="1">
    <source>
        <dbReference type="SAM" id="MobiDB-lite"/>
    </source>
</evidence>
<evidence type="ECO:0000313" key="5">
    <source>
        <dbReference type="Proteomes" id="UP000664534"/>
    </source>
</evidence>
<dbReference type="Pfam" id="PF24564">
    <property type="entry name" value="DUF7605"/>
    <property type="match status" value="1"/>
</dbReference>